<dbReference type="Proteomes" id="UP000762676">
    <property type="component" value="Unassembled WGS sequence"/>
</dbReference>
<feature type="region of interest" description="Disordered" evidence="1">
    <location>
        <begin position="46"/>
        <end position="99"/>
    </location>
</feature>
<protein>
    <recommendedName>
        <fullName evidence="4">LEM domain-containing protein</fullName>
    </recommendedName>
</protein>
<organism evidence="2 3">
    <name type="scientific">Elysia marginata</name>
    <dbReference type="NCBI Taxonomy" id="1093978"/>
    <lineage>
        <taxon>Eukaryota</taxon>
        <taxon>Metazoa</taxon>
        <taxon>Spiralia</taxon>
        <taxon>Lophotrochozoa</taxon>
        <taxon>Mollusca</taxon>
        <taxon>Gastropoda</taxon>
        <taxon>Heterobranchia</taxon>
        <taxon>Euthyneura</taxon>
        <taxon>Panpulmonata</taxon>
        <taxon>Sacoglossa</taxon>
        <taxon>Placobranchoidea</taxon>
        <taxon>Plakobranchidae</taxon>
        <taxon>Elysia</taxon>
    </lineage>
</organism>
<gene>
    <name evidence="2" type="ORF">ElyMa_003196900</name>
</gene>
<feature type="compositionally biased region" description="Basic and acidic residues" evidence="1">
    <location>
        <begin position="72"/>
        <end position="90"/>
    </location>
</feature>
<comment type="caution">
    <text evidence="2">The sequence shown here is derived from an EMBL/GenBank/DDBJ whole genome shotgun (WGS) entry which is preliminary data.</text>
</comment>
<evidence type="ECO:0000313" key="3">
    <source>
        <dbReference type="Proteomes" id="UP000762676"/>
    </source>
</evidence>
<name>A0AAV4IZE0_9GAST</name>
<sequence length="99" mass="11270">MKTLENTKHTELVTLRQKLLELGTRVGDSPINGYQDTATSRAMKRLTTLPNLAQDQKKEKQKSHSGIMMKSTPRDRNNSVDLNNYKDIKEIQNANAKQT</sequence>
<reference evidence="2 3" key="1">
    <citation type="journal article" date="2021" name="Elife">
        <title>Chloroplast acquisition without the gene transfer in kleptoplastic sea slugs, Plakobranchus ocellatus.</title>
        <authorList>
            <person name="Maeda T."/>
            <person name="Takahashi S."/>
            <person name="Yoshida T."/>
            <person name="Shimamura S."/>
            <person name="Takaki Y."/>
            <person name="Nagai Y."/>
            <person name="Toyoda A."/>
            <person name="Suzuki Y."/>
            <person name="Arimoto A."/>
            <person name="Ishii H."/>
            <person name="Satoh N."/>
            <person name="Nishiyama T."/>
            <person name="Hasebe M."/>
            <person name="Maruyama T."/>
            <person name="Minagawa J."/>
            <person name="Obokata J."/>
            <person name="Shigenobu S."/>
        </authorList>
    </citation>
    <scope>NUCLEOTIDE SEQUENCE [LARGE SCALE GENOMIC DNA]</scope>
</reference>
<evidence type="ECO:0000256" key="1">
    <source>
        <dbReference type="SAM" id="MobiDB-lite"/>
    </source>
</evidence>
<evidence type="ECO:0008006" key="4">
    <source>
        <dbReference type="Google" id="ProtNLM"/>
    </source>
</evidence>
<keyword evidence="3" id="KW-1185">Reference proteome</keyword>
<dbReference type="EMBL" id="BMAT01006595">
    <property type="protein sequence ID" value="GFS15797.1"/>
    <property type="molecule type" value="Genomic_DNA"/>
</dbReference>
<proteinExistence type="predicted"/>
<evidence type="ECO:0000313" key="2">
    <source>
        <dbReference type="EMBL" id="GFS15797.1"/>
    </source>
</evidence>
<accession>A0AAV4IZE0</accession>
<dbReference type="AlphaFoldDB" id="A0AAV4IZE0"/>